<dbReference type="NCBIfam" id="NF005685">
    <property type="entry name" value="PRK07483.1"/>
    <property type="match status" value="1"/>
</dbReference>
<dbReference type="EMBL" id="CP018309">
    <property type="protein sequence ID" value="ASI93193.1"/>
    <property type="molecule type" value="Genomic_DNA"/>
</dbReference>
<reference evidence="8" key="1">
    <citation type="submission" date="2016-12" db="EMBL/GenBank/DDBJ databases">
        <title>Comparative genomic analysis reveals the diversity, evolution, and environmental adaptation strategies of the genus Vibrio.</title>
        <authorList>
            <person name="Lin H."/>
            <person name="Wang X."/>
            <person name="Zhang X.-H."/>
        </authorList>
    </citation>
    <scope>NUCLEOTIDE SEQUENCE [LARGE SCALE GENOMIC DNA]</scope>
    <source>
        <strain evidence="8">QT6D1</strain>
    </source>
</reference>
<dbReference type="KEGG" id="vsh:BSZ05_25980"/>
<gene>
    <name evidence="7" type="ORF">BSZ05_25980</name>
</gene>
<dbReference type="PANTHER" id="PTHR43094">
    <property type="entry name" value="AMINOTRANSFERASE"/>
    <property type="match status" value="1"/>
</dbReference>
<organism evidence="7 8">
    <name type="scientific">Vibrio mediterranei</name>
    <dbReference type="NCBI Taxonomy" id="689"/>
    <lineage>
        <taxon>Bacteria</taxon>
        <taxon>Pseudomonadati</taxon>
        <taxon>Pseudomonadota</taxon>
        <taxon>Gammaproteobacteria</taxon>
        <taxon>Vibrionales</taxon>
        <taxon>Vibrionaceae</taxon>
        <taxon>Vibrio</taxon>
    </lineage>
</organism>
<evidence type="ECO:0000256" key="6">
    <source>
        <dbReference type="RuleBase" id="RU003560"/>
    </source>
</evidence>
<dbReference type="GO" id="GO:0030170">
    <property type="term" value="F:pyridoxal phosphate binding"/>
    <property type="evidence" value="ECO:0007669"/>
    <property type="project" value="InterPro"/>
</dbReference>
<evidence type="ECO:0000313" key="7">
    <source>
        <dbReference type="EMBL" id="ASI93193.1"/>
    </source>
</evidence>
<sequence length="456" mass="50047">MKDKWLTEGGCVGSVFHRHCSDTLPKVSFGEGVYLIDSEGRYYLDGCGGAAVSNLGHNHQRVKAAIQAQLETIPYAHTGFFTSESSEKLAQRIVSLAPESLQHVYFVSGGSEAVESALKMARQYYVERGMVSKTQFIARRQSYHGNTLGALSVGGNEWRREPFRPLLSSAHHIAPCYAYRDQLASETEDQYSQRIANELEAKILELGAENVMAFIAEPVVGATAGAVPATQGYLQRIREICDQYDVLLILDEVMCGVGRTGSFFAFEQDEVIPDIVTMAKGLGAGYQPIGAVLVHEKIYQEIANGSGFFQHGHTFMGHPMACAAALATVETIIEDNLLAQVVSKGEMLKQKLFEALGNLDMIGDIRGRGLFIGIELVSDKHSKSPLAIQTQAHKWIKSLAMENGLMCYPMAGTIDGTHGHHILLAPPFIISEIEMDELVTKLKKTLLLAEEKWARL</sequence>
<comment type="cofactor">
    <cofactor evidence="1">
        <name>pyridoxal 5'-phosphate</name>
        <dbReference type="ChEBI" id="CHEBI:597326"/>
    </cofactor>
</comment>
<protein>
    <submittedName>
        <fullName evidence="7">Aspartate aminotransferase family protein</fullName>
    </submittedName>
</protein>
<dbReference type="Pfam" id="PF00202">
    <property type="entry name" value="Aminotran_3"/>
    <property type="match status" value="1"/>
</dbReference>
<dbReference type="InterPro" id="IPR015424">
    <property type="entry name" value="PyrdxlP-dep_Trfase"/>
</dbReference>
<dbReference type="Gene3D" id="3.90.1150.10">
    <property type="entry name" value="Aspartate Aminotransferase, domain 1"/>
    <property type="match status" value="1"/>
</dbReference>
<comment type="similarity">
    <text evidence="2 6">Belongs to the class-III pyridoxal-phosphate-dependent aminotransferase family.</text>
</comment>
<keyword evidence="3 7" id="KW-0032">Aminotransferase</keyword>
<evidence type="ECO:0000256" key="4">
    <source>
        <dbReference type="ARBA" id="ARBA00022679"/>
    </source>
</evidence>
<dbReference type="InterPro" id="IPR015422">
    <property type="entry name" value="PyrdxlP-dep_Trfase_small"/>
</dbReference>
<dbReference type="PROSITE" id="PS00600">
    <property type="entry name" value="AA_TRANSFER_CLASS_3"/>
    <property type="match status" value="1"/>
</dbReference>
<dbReference type="GO" id="GO:0005829">
    <property type="term" value="C:cytosol"/>
    <property type="evidence" value="ECO:0007669"/>
    <property type="project" value="TreeGrafter"/>
</dbReference>
<dbReference type="InterPro" id="IPR015421">
    <property type="entry name" value="PyrdxlP-dep_Trfase_major"/>
</dbReference>
<keyword evidence="5 6" id="KW-0663">Pyridoxal phosphate</keyword>
<evidence type="ECO:0000313" key="8">
    <source>
        <dbReference type="Proteomes" id="UP000197092"/>
    </source>
</evidence>
<dbReference type="CDD" id="cd00610">
    <property type="entry name" value="OAT_like"/>
    <property type="match status" value="1"/>
</dbReference>
<dbReference type="Gene3D" id="3.40.640.10">
    <property type="entry name" value="Type I PLP-dependent aspartate aminotransferase-like (Major domain)"/>
    <property type="match status" value="1"/>
</dbReference>
<dbReference type="SUPFAM" id="SSF53383">
    <property type="entry name" value="PLP-dependent transferases"/>
    <property type="match status" value="1"/>
</dbReference>
<keyword evidence="4" id="KW-0808">Transferase</keyword>
<evidence type="ECO:0000256" key="3">
    <source>
        <dbReference type="ARBA" id="ARBA00022576"/>
    </source>
</evidence>
<dbReference type="PANTHER" id="PTHR43094:SF1">
    <property type="entry name" value="AMINOTRANSFERASE CLASS-III"/>
    <property type="match status" value="1"/>
</dbReference>
<dbReference type="InterPro" id="IPR005814">
    <property type="entry name" value="Aminotrans_3"/>
</dbReference>
<proteinExistence type="inferred from homology"/>
<evidence type="ECO:0000256" key="5">
    <source>
        <dbReference type="ARBA" id="ARBA00022898"/>
    </source>
</evidence>
<dbReference type="InterPro" id="IPR049704">
    <property type="entry name" value="Aminotrans_3_PPA_site"/>
</dbReference>
<evidence type="ECO:0000256" key="1">
    <source>
        <dbReference type="ARBA" id="ARBA00001933"/>
    </source>
</evidence>
<dbReference type="AlphaFoldDB" id="A0AAN1KR48"/>
<dbReference type="Proteomes" id="UP000197092">
    <property type="component" value="Chromosome 2"/>
</dbReference>
<dbReference type="FunFam" id="3.40.640.10:FF:000014">
    <property type="entry name" value="Adenosylmethionine-8-amino-7-oxononanoate aminotransferase, probable"/>
    <property type="match status" value="1"/>
</dbReference>
<evidence type="ECO:0000256" key="2">
    <source>
        <dbReference type="ARBA" id="ARBA00008954"/>
    </source>
</evidence>
<accession>A0AAN1KR48</accession>
<dbReference type="GO" id="GO:0008483">
    <property type="term" value="F:transaminase activity"/>
    <property type="evidence" value="ECO:0007669"/>
    <property type="project" value="UniProtKB-KW"/>
</dbReference>
<name>A0AAN1KR48_9VIBR</name>